<organism evidence="1 2">
    <name type="scientific">Rubroshorea leprosula</name>
    <dbReference type="NCBI Taxonomy" id="152421"/>
    <lineage>
        <taxon>Eukaryota</taxon>
        <taxon>Viridiplantae</taxon>
        <taxon>Streptophyta</taxon>
        <taxon>Embryophyta</taxon>
        <taxon>Tracheophyta</taxon>
        <taxon>Spermatophyta</taxon>
        <taxon>Magnoliopsida</taxon>
        <taxon>eudicotyledons</taxon>
        <taxon>Gunneridae</taxon>
        <taxon>Pentapetalae</taxon>
        <taxon>rosids</taxon>
        <taxon>malvids</taxon>
        <taxon>Malvales</taxon>
        <taxon>Dipterocarpaceae</taxon>
        <taxon>Rubroshorea</taxon>
    </lineage>
</organism>
<name>A0AAV5JRW9_9ROSI</name>
<evidence type="ECO:0000313" key="1">
    <source>
        <dbReference type="EMBL" id="GKV13676.1"/>
    </source>
</evidence>
<keyword evidence="2" id="KW-1185">Reference proteome</keyword>
<dbReference type="AlphaFoldDB" id="A0AAV5JRW9"/>
<accession>A0AAV5JRW9</accession>
<sequence>MAASSAVANEPSQSLVLLLGSLISATHFPQVLCQTSRYWQEAYRGRPLLVVGPFFPGFNEDFSEGFYGEEVSVGTEERPSAVERAAWCGIM</sequence>
<evidence type="ECO:0000313" key="2">
    <source>
        <dbReference type="Proteomes" id="UP001054252"/>
    </source>
</evidence>
<dbReference type="EMBL" id="BPVZ01000039">
    <property type="protein sequence ID" value="GKV13676.1"/>
    <property type="molecule type" value="Genomic_DNA"/>
</dbReference>
<gene>
    <name evidence="1" type="ORF">SLEP1_g24663</name>
</gene>
<proteinExistence type="predicted"/>
<dbReference type="Proteomes" id="UP001054252">
    <property type="component" value="Unassembled WGS sequence"/>
</dbReference>
<comment type="caution">
    <text evidence="1">The sequence shown here is derived from an EMBL/GenBank/DDBJ whole genome shotgun (WGS) entry which is preliminary data.</text>
</comment>
<protein>
    <submittedName>
        <fullName evidence="1">Uncharacterized protein</fullName>
    </submittedName>
</protein>
<reference evidence="1 2" key="1">
    <citation type="journal article" date="2021" name="Commun. Biol.">
        <title>The genome of Shorea leprosula (Dipterocarpaceae) highlights the ecological relevance of drought in aseasonal tropical rainforests.</title>
        <authorList>
            <person name="Ng K.K.S."/>
            <person name="Kobayashi M.J."/>
            <person name="Fawcett J.A."/>
            <person name="Hatakeyama M."/>
            <person name="Paape T."/>
            <person name="Ng C.H."/>
            <person name="Ang C.C."/>
            <person name="Tnah L.H."/>
            <person name="Lee C.T."/>
            <person name="Nishiyama T."/>
            <person name="Sese J."/>
            <person name="O'Brien M.J."/>
            <person name="Copetti D."/>
            <person name="Mohd Noor M.I."/>
            <person name="Ong R.C."/>
            <person name="Putra M."/>
            <person name="Sireger I.Z."/>
            <person name="Indrioko S."/>
            <person name="Kosugi Y."/>
            <person name="Izuno A."/>
            <person name="Isagi Y."/>
            <person name="Lee S.L."/>
            <person name="Shimizu K.K."/>
        </authorList>
    </citation>
    <scope>NUCLEOTIDE SEQUENCE [LARGE SCALE GENOMIC DNA]</scope>
    <source>
        <strain evidence="1">214</strain>
    </source>
</reference>